<dbReference type="InterPro" id="IPR036633">
    <property type="entry name" value="Prn/Lys/Arg_de-COase_C_sf"/>
</dbReference>
<organism evidence="8 9">
    <name type="scientific">Clostridium paraputrificum</name>
    <dbReference type="NCBI Taxonomy" id="29363"/>
    <lineage>
        <taxon>Bacteria</taxon>
        <taxon>Bacillati</taxon>
        <taxon>Bacillota</taxon>
        <taxon>Clostridia</taxon>
        <taxon>Eubacteriales</taxon>
        <taxon>Clostridiaceae</taxon>
        <taxon>Clostridium</taxon>
    </lineage>
</organism>
<keyword evidence="3" id="KW-0210">Decarboxylase</keyword>
<accession>A0A174HAD8</accession>
<dbReference type="InterPro" id="IPR015421">
    <property type="entry name" value="PyrdxlP-dep_Trfase_major"/>
</dbReference>
<protein>
    <submittedName>
        <fullName evidence="8">Decarboxylase</fullName>
    </submittedName>
</protein>
<evidence type="ECO:0000256" key="4">
    <source>
        <dbReference type="ARBA" id="ARBA00022898"/>
    </source>
</evidence>
<dbReference type="RefSeq" id="WP_055185119.1">
    <property type="nucleotide sequence ID" value="NZ_CABHIH010000001.1"/>
</dbReference>
<evidence type="ECO:0000256" key="5">
    <source>
        <dbReference type="ARBA" id="ARBA00023239"/>
    </source>
</evidence>
<dbReference type="InterPro" id="IPR015424">
    <property type="entry name" value="PyrdxlP-dep_Trfase"/>
</dbReference>
<reference evidence="8 9" key="1">
    <citation type="submission" date="2016-06" db="EMBL/GenBank/DDBJ databases">
        <authorList>
            <person name="Kjaerup R.B."/>
            <person name="Dalgaard T.S."/>
            <person name="Juul-Madsen H.R."/>
        </authorList>
    </citation>
    <scope>NUCLEOTIDE SEQUENCE [LARGE SCALE GENOMIC DNA]</scope>
    <source>
        <strain evidence="8 9">373-A1</strain>
    </source>
</reference>
<evidence type="ECO:0000256" key="2">
    <source>
        <dbReference type="ARBA" id="ARBA00010671"/>
    </source>
</evidence>
<evidence type="ECO:0000259" key="7">
    <source>
        <dbReference type="Pfam" id="PF03711"/>
    </source>
</evidence>
<name>A0A174HAD8_9CLOT</name>
<dbReference type="SUPFAM" id="SSF53383">
    <property type="entry name" value="PLP-dependent transferases"/>
    <property type="match status" value="1"/>
</dbReference>
<dbReference type="OrthoDB" id="9815233at2"/>
<feature type="domain" description="Orn/Lys/Arg decarboxylases family 1 pyridoxal-P attachment site" evidence="6">
    <location>
        <begin position="6"/>
        <end position="301"/>
    </location>
</feature>
<dbReference type="Pfam" id="PF03711">
    <property type="entry name" value="OKR_DC_1_C"/>
    <property type="match status" value="1"/>
</dbReference>
<evidence type="ECO:0000313" key="8">
    <source>
        <dbReference type="EMBL" id="OBY09534.1"/>
    </source>
</evidence>
<keyword evidence="9" id="KW-1185">Reference proteome</keyword>
<evidence type="ECO:0000259" key="6">
    <source>
        <dbReference type="Pfam" id="PF01276"/>
    </source>
</evidence>
<dbReference type="EMBL" id="MAPZ01000031">
    <property type="protein sequence ID" value="OBY09534.1"/>
    <property type="molecule type" value="Genomic_DNA"/>
</dbReference>
<proteinExistence type="inferred from homology"/>
<dbReference type="eggNOG" id="COG1982">
    <property type="taxonomic scope" value="Bacteria"/>
</dbReference>
<dbReference type="Gene3D" id="3.40.640.10">
    <property type="entry name" value="Type I PLP-dependent aspartate aminotransferase-like (Major domain)"/>
    <property type="match status" value="1"/>
</dbReference>
<comment type="similarity">
    <text evidence="2">Belongs to the Orn/Lys/Arg decarboxylase class-I family.</text>
</comment>
<dbReference type="PANTHER" id="PTHR43277">
    <property type="entry name" value="ARGININE DECARBOXYLASE"/>
    <property type="match status" value="1"/>
</dbReference>
<dbReference type="GO" id="GO:0016831">
    <property type="term" value="F:carboxy-lyase activity"/>
    <property type="evidence" value="ECO:0007669"/>
    <property type="project" value="UniProtKB-KW"/>
</dbReference>
<dbReference type="SUPFAM" id="SSF55904">
    <property type="entry name" value="Ornithine decarboxylase C-terminal domain"/>
    <property type="match status" value="1"/>
</dbReference>
<comment type="cofactor">
    <cofactor evidence="1">
        <name>pyridoxal 5'-phosphate</name>
        <dbReference type="ChEBI" id="CHEBI:597326"/>
    </cofactor>
</comment>
<dbReference type="InterPro" id="IPR000310">
    <property type="entry name" value="Orn/Lys/Arg_deCO2ase_major_dom"/>
</dbReference>
<dbReference type="Proteomes" id="UP000092714">
    <property type="component" value="Unassembled WGS sequence"/>
</dbReference>
<dbReference type="PANTHER" id="PTHR43277:SF4">
    <property type="entry name" value="ARGININE DECARBOXYLASE"/>
    <property type="match status" value="1"/>
</dbReference>
<evidence type="ECO:0000256" key="3">
    <source>
        <dbReference type="ARBA" id="ARBA00022793"/>
    </source>
</evidence>
<dbReference type="Pfam" id="PF01276">
    <property type="entry name" value="OKR_DC_1"/>
    <property type="match status" value="1"/>
</dbReference>
<sequence>MNKELPLLQALIDYHKEKNTIFSMPGNKCGLAFSRDEIGNYLRENLGSLDITEVDPLDNLHHPEGVIKESQELLAKYYGVKKAYFLVNGSSSGNLSSIFSAFNEGDEVLVERNCHKSVYNGLILRKLKVRYIEPVVFGDGGLFLPPDKNNIYSVLQKCDNPKGIILTYPNYFGISYDMEEIIKDLKKRGLKVIIDEAHGAHYGLCENLPKNIAPLADYTVVSAHKTLPALTGGAYLLVNEENENIDFYISSFMTTSPSYLIMASLDYARFYLSKYGEEDYRNLIKKAEKEKKKVNELGKVRVLSKEELPKGYDIDLSRYVLVLPKGCSGGKLQDYLRSKKIQCEMSFFSGVVLLLSPANVDNGLEKLYKALEELDMDLLMNEEKSIKFNSVIPEKEMEPYEVFNHKGELVKLDYAKGRVVKEAIVPYPPGIPLVSSGEKITQEIIEEIKGYLNEGISILGVHGDKVLVVKK</sequence>
<evidence type="ECO:0000256" key="1">
    <source>
        <dbReference type="ARBA" id="ARBA00001933"/>
    </source>
</evidence>
<gene>
    <name evidence="8" type="ORF">CP373A1_15655</name>
</gene>
<dbReference type="AlphaFoldDB" id="A0A174HAD8"/>
<dbReference type="InterPro" id="IPR052357">
    <property type="entry name" value="Orn_Lys_Arg_decarboxylase-I"/>
</dbReference>
<keyword evidence="4" id="KW-0663">Pyridoxal phosphate</keyword>
<feature type="domain" description="Orn/Lys/Arg decarboxylase C-terminal" evidence="7">
    <location>
        <begin position="367"/>
        <end position="444"/>
    </location>
</feature>
<comment type="caution">
    <text evidence="8">The sequence shown here is derived from an EMBL/GenBank/DDBJ whole genome shotgun (WGS) entry which is preliminary data.</text>
</comment>
<keyword evidence="5" id="KW-0456">Lyase</keyword>
<dbReference type="InterPro" id="IPR008286">
    <property type="entry name" value="Prn/Lys/Arg_de-COase_C"/>
</dbReference>
<dbReference type="Gene3D" id="3.90.100.10">
    <property type="entry name" value="Orn/Lys/Arg decarboxylase, C-terminal domain"/>
    <property type="match status" value="1"/>
</dbReference>
<evidence type="ECO:0000313" key="9">
    <source>
        <dbReference type="Proteomes" id="UP000092714"/>
    </source>
</evidence>